<reference evidence="2" key="1">
    <citation type="submission" date="2023-10" db="EMBL/GenBank/DDBJ databases">
        <title>Genome assembly of Pristionchus species.</title>
        <authorList>
            <person name="Yoshida K."/>
            <person name="Sommer R.J."/>
        </authorList>
    </citation>
    <scope>NUCLEOTIDE SEQUENCE</scope>
    <source>
        <strain evidence="2">RS5133</strain>
    </source>
</reference>
<keyword evidence="3" id="KW-1185">Reference proteome</keyword>
<keyword evidence="1" id="KW-0812">Transmembrane</keyword>
<evidence type="ECO:0000313" key="3">
    <source>
        <dbReference type="Proteomes" id="UP001432322"/>
    </source>
</evidence>
<protein>
    <recommendedName>
        <fullName evidence="4">G protein-coupled receptor</fullName>
    </recommendedName>
</protein>
<gene>
    <name evidence="2" type="ORF">PFISCL1PPCAC_843</name>
</gene>
<dbReference type="Proteomes" id="UP001432322">
    <property type="component" value="Unassembled WGS sequence"/>
</dbReference>
<feature type="non-terminal residue" evidence="2">
    <location>
        <position position="1"/>
    </location>
</feature>
<feature type="transmembrane region" description="Helical" evidence="1">
    <location>
        <begin position="50"/>
        <end position="70"/>
    </location>
</feature>
<accession>A0AAV5USW8</accession>
<feature type="non-terminal residue" evidence="2">
    <location>
        <position position="181"/>
    </location>
</feature>
<evidence type="ECO:0000313" key="2">
    <source>
        <dbReference type="EMBL" id="GMT09546.1"/>
    </source>
</evidence>
<proteinExistence type="predicted"/>
<evidence type="ECO:0000256" key="1">
    <source>
        <dbReference type="SAM" id="Phobius"/>
    </source>
</evidence>
<sequence length="181" mass="20952">LNETSPNANLERNVAIYYTTVGLLSCMLSVPVIYAIIFHSGKTNRDYRNFVMVAQILNILHDFAYNFSFAPVLDEVFALFIRLQCACCNFCQLLYRHQLIEPAESAWRLPRWKCVLIATLFNATICTVLIPLSILAMQAERYREIVEQNIPRNGLWLRTLPSFFIIPTFSNTVNNYQKKSF</sequence>
<keyword evidence="1" id="KW-1133">Transmembrane helix</keyword>
<dbReference type="AlphaFoldDB" id="A0AAV5USW8"/>
<feature type="transmembrane region" description="Helical" evidence="1">
    <location>
        <begin position="15"/>
        <end position="38"/>
    </location>
</feature>
<feature type="transmembrane region" description="Helical" evidence="1">
    <location>
        <begin position="115"/>
        <end position="135"/>
    </location>
</feature>
<organism evidence="2 3">
    <name type="scientific">Pristionchus fissidentatus</name>
    <dbReference type="NCBI Taxonomy" id="1538716"/>
    <lineage>
        <taxon>Eukaryota</taxon>
        <taxon>Metazoa</taxon>
        <taxon>Ecdysozoa</taxon>
        <taxon>Nematoda</taxon>
        <taxon>Chromadorea</taxon>
        <taxon>Rhabditida</taxon>
        <taxon>Rhabditina</taxon>
        <taxon>Diplogasteromorpha</taxon>
        <taxon>Diplogasteroidea</taxon>
        <taxon>Neodiplogasteridae</taxon>
        <taxon>Pristionchus</taxon>
    </lineage>
</organism>
<keyword evidence="1" id="KW-0472">Membrane</keyword>
<dbReference type="InterPro" id="IPR019429">
    <property type="entry name" value="7TM_GPCR_serpentine_rcpt_Sri"/>
</dbReference>
<dbReference type="EMBL" id="BTSY01000001">
    <property type="protein sequence ID" value="GMT09546.1"/>
    <property type="molecule type" value="Genomic_DNA"/>
</dbReference>
<dbReference type="Pfam" id="PF10327">
    <property type="entry name" value="7TM_GPCR_Sri"/>
    <property type="match status" value="2"/>
</dbReference>
<name>A0AAV5USW8_9BILA</name>
<evidence type="ECO:0008006" key="4">
    <source>
        <dbReference type="Google" id="ProtNLM"/>
    </source>
</evidence>
<comment type="caution">
    <text evidence="2">The sequence shown here is derived from an EMBL/GenBank/DDBJ whole genome shotgun (WGS) entry which is preliminary data.</text>
</comment>